<dbReference type="SUPFAM" id="SSF52540">
    <property type="entry name" value="P-loop containing nucleoside triphosphate hydrolases"/>
    <property type="match status" value="2"/>
</dbReference>
<accession>A0A1M7TFI6</accession>
<dbReference type="InterPro" id="IPR003439">
    <property type="entry name" value="ABC_transporter-like_ATP-bd"/>
</dbReference>
<keyword evidence="1" id="KW-0677">Repeat</keyword>
<dbReference type="Gene3D" id="3.40.50.300">
    <property type="entry name" value="P-loop containing nucleotide triphosphate hydrolases"/>
    <property type="match status" value="2"/>
</dbReference>
<dbReference type="PANTHER" id="PTHR19211">
    <property type="entry name" value="ATP-BINDING TRANSPORT PROTEIN-RELATED"/>
    <property type="match status" value="1"/>
</dbReference>
<dbReference type="InterPro" id="IPR050611">
    <property type="entry name" value="ABCF"/>
</dbReference>
<evidence type="ECO:0000256" key="3">
    <source>
        <dbReference type="ARBA" id="ARBA00022840"/>
    </source>
</evidence>
<keyword evidence="2" id="KW-0547">Nucleotide-binding</keyword>
<feature type="domain" description="ABC transporter" evidence="5">
    <location>
        <begin position="275"/>
        <end position="494"/>
    </location>
</feature>
<evidence type="ECO:0000256" key="1">
    <source>
        <dbReference type="ARBA" id="ARBA00022737"/>
    </source>
</evidence>
<feature type="coiled-coil region" evidence="4">
    <location>
        <begin position="485"/>
        <end position="577"/>
    </location>
</feature>
<dbReference type="GO" id="GO:0016887">
    <property type="term" value="F:ATP hydrolysis activity"/>
    <property type="evidence" value="ECO:0007669"/>
    <property type="project" value="InterPro"/>
</dbReference>
<evidence type="ECO:0000259" key="5">
    <source>
        <dbReference type="PROSITE" id="PS50893"/>
    </source>
</evidence>
<name>A0A1M7TFI6_FERGO</name>
<dbReference type="InterPro" id="IPR003593">
    <property type="entry name" value="AAA+_ATPase"/>
</dbReference>
<keyword evidence="3 6" id="KW-0067">ATP-binding</keyword>
<dbReference type="InterPro" id="IPR027417">
    <property type="entry name" value="P-loop_NTPase"/>
</dbReference>
<evidence type="ECO:0000313" key="6">
    <source>
        <dbReference type="EMBL" id="SHN69529.1"/>
    </source>
</evidence>
<keyword evidence="4" id="KW-0175">Coiled coil</keyword>
<dbReference type="Pfam" id="PF12848">
    <property type="entry name" value="ABC_tran_Xtn"/>
    <property type="match status" value="1"/>
</dbReference>
<dbReference type="SMART" id="SM00382">
    <property type="entry name" value="AAA"/>
    <property type="match status" value="2"/>
</dbReference>
<protein>
    <submittedName>
        <fullName evidence="6">ATP-binding cassette, subfamily F, member 3</fullName>
    </submittedName>
</protein>
<dbReference type="CDD" id="cd03221">
    <property type="entry name" value="ABCF_EF-3"/>
    <property type="match status" value="2"/>
</dbReference>
<organism evidence="6 7">
    <name type="scientific">Fervidobacterium gondwanense DSM 13020</name>
    <dbReference type="NCBI Taxonomy" id="1121883"/>
    <lineage>
        <taxon>Bacteria</taxon>
        <taxon>Thermotogati</taxon>
        <taxon>Thermotogota</taxon>
        <taxon>Thermotogae</taxon>
        <taxon>Thermotogales</taxon>
        <taxon>Fervidobacteriaceae</taxon>
        <taxon>Fervidobacterium</taxon>
    </lineage>
</organism>
<dbReference type="EMBL" id="FRDJ01000017">
    <property type="protein sequence ID" value="SHN69529.1"/>
    <property type="molecule type" value="Genomic_DNA"/>
</dbReference>
<dbReference type="Pfam" id="PF00005">
    <property type="entry name" value="ABC_tran"/>
    <property type="match status" value="2"/>
</dbReference>
<evidence type="ECO:0000256" key="4">
    <source>
        <dbReference type="SAM" id="Coils"/>
    </source>
</evidence>
<dbReference type="OrthoDB" id="9801441at2"/>
<dbReference type="Proteomes" id="UP000184207">
    <property type="component" value="Unassembled WGS sequence"/>
</dbReference>
<dbReference type="PANTHER" id="PTHR19211:SF14">
    <property type="entry name" value="ATP-BINDING CASSETTE SUB-FAMILY F MEMBER 1"/>
    <property type="match status" value="1"/>
</dbReference>
<feature type="coiled-coil region" evidence="4">
    <location>
        <begin position="208"/>
        <end position="261"/>
    </location>
</feature>
<dbReference type="GO" id="GO:0005524">
    <property type="term" value="F:ATP binding"/>
    <property type="evidence" value="ECO:0007669"/>
    <property type="project" value="UniProtKB-KW"/>
</dbReference>
<dbReference type="RefSeq" id="WP_072761008.1">
    <property type="nucleotide sequence ID" value="NZ_FRDJ01000017.1"/>
</dbReference>
<feature type="domain" description="ABC transporter" evidence="5">
    <location>
        <begin position="2"/>
        <end position="212"/>
    </location>
</feature>
<dbReference type="AlphaFoldDB" id="A0A1M7TFI6"/>
<proteinExistence type="predicted"/>
<evidence type="ECO:0000256" key="2">
    <source>
        <dbReference type="ARBA" id="ARBA00022741"/>
    </source>
</evidence>
<dbReference type="PROSITE" id="PS50893">
    <property type="entry name" value="ABC_TRANSPORTER_2"/>
    <property type="match status" value="2"/>
</dbReference>
<dbReference type="InterPro" id="IPR032781">
    <property type="entry name" value="ABC_tran_Xtn"/>
</dbReference>
<keyword evidence="7" id="KW-1185">Reference proteome</keyword>
<evidence type="ECO:0000313" key="7">
    <source>
        <dbReference type="Proteomes" id="UP000184207"/>
    </source>
</evidence>
<sequence>MITISNLSISFPEKTLFQNFNVSVYPNEKIGLMGKNGCGKSTLLKAVAGTFSDYTGEISVQGKVLYMDQYRTFDARTPYEYYMKIADTPEKEKSARSILKGLGFSEEDWHRDISTFSGGEKTKLHIGRLFVEEPDFLLLDEPTNFLDIESIEFLKELLNKFRGGYIVISHDRDFLRGVCKKFWEINNERVWVFDTDFDHYHIERQRIIETQRRQVANVQREVDRLRTIIDRYKKWGREKFVKQAKSKEKMLEKMLEELENMPNLYLEEEDKKIEIPTPENTGYVVLDVKNVSWENLLRDVNFTVYNGDKIAIVGPNGSGKTTLLKIITNKINYEGNVLVGYNVKMVYLEQFVDQLDLENTVFDEIFEEMLDRPDYVIRAYAGRFGFKGEAVFKSVGELSGGERQILALAKVLLRKPNVLILDEPTNHMDLETVEALEDALKEYRGCVIMVSHDLELIRNVCNRFLTIKSGTIVEVNEPIFYSKERERAEKEKNVDFEERKKLKNQLKSMKRQMEELRTREEELYKTISEIESEMHTHTDYVKLMELMNMKDACERELLSIIEKLDELQLKVSELEGSD</sequence>
<reference evidence="7" key="1">
    <citation type="submission" date="2016-12" db="EMBL/GenBank/DDBJ databases">
        <authorList>
            <person name="Varghese N."/>
            <person name="Submissions S."/>
        </authorList>
    </citation>
    <scope>NUCLEOTIDE SEQUENCE [LARGE SCALE GENOMIC DNA]</scope>
    <source>
        <strain evidence="7">DSM 13020</strain>
    </source>
</reference>
<dbReference type="STRING" id="1121883.SAMN02745226_01947"/>
<gene>
    <name evidence="6" type="ORF">SAMN02745226_01947</name>
</gene>